<keyword evidence="2" id="KW-1185">Reference proteome</keyword>
<dbReference type="KEGG" id="vg:64766967"/>
<dbReference type="GeneID" id="64766967"/>
<name>A0A514DDN1_9CAUD</name>
<organism evidence="1 2">
    <name type="scientific">Mycobacterium phage Phrappuccino</name>
    <dbReference type="NCBI Taxonomy" id="2591223"/>
    <lineage>
        <taxon>Viruses</taxon>
        <taxon>Duplodnaviria</taxon>
        <taxon>Heunggongvirae</taxon>
        <taxon>Uroviricota</taxon>
        <taxon>Caudoviricetes</taxon>
        <taxon>Phrappuccinovirus</taxon>
        <taxon>Phrappuccinovirus phrappuccino</taxon>
        <taxon>Phreappuccinovirus Phrappuccino</taxon>
    </lineage>
</organism>
<dbReference type="Pfam" id="PF23897">
    <property type="entry name" value="DUF7245"/>
    <property type="match status" value="1"/>
</dbReference>
<gene>
    <name evidence="1" type="primary">45</name>
    <name evidence="1" type="ORF">SEA_PHRAPPUCCINO_45</name>
</gene>
<accession>A0A514DDN1</accession>
<dbReference type="EMBL" id="MK937592">
    <property type="protein sequence ID" value="QDH91721.1"/>
    <property type="molecule type" value="Genomic_DNA"/>
</dbReference>
<proteinExistence type="predicted"/>
<reference evidence="1 2" key="1">
    <citation type="submission" date="2019-05" db="EMBL/GenBank/DDBJ databases">
        <authorList>
            <person name="Pope W.H."/>
            <person name="Garlena R.A."/>
            <person name="Russell D.A."/>
            <person name="Jacobs-Sera D."/>
            <person name="Hatfull G.F."/>
        </authorList>
    </citation>
    <scope>NUCLEOTIDE SEQUENCE [LARGE SCALE GENOMIC DNA]</scope>
</reference>
<protein>
    <submittedName>
        <fullName evidence="1">Uncharacterized protein</fullName>
    </submittedName>
</protein>
<sequence>MTVRLCFSCKELREIVYVDPVYRGHCSACVTGPTSQVGSVVRAMQFLSATVPFQVGDRVEARTGGELYDGVGTVTEVSFDLEHGGTPVYPTFHVVIDEPADEHAPADGWYTEVCLAKLSHLEPVG</sequence>
<dbReference type="RefSeq" id="YP_010059734.1">
    <property type="nucleotide sequence ID" value="NC_054727.1"/>
</dbReference>
<dbReference type="InterPro" id="IPR055669">
    <property type="entry name" value="DUF7245"/>
</dbReference>
<dbReference type="Proteomes" id="UP000316777">
    <property type="component" value="Segment"/>
</dbReference>
<evidence type="ECO:0000313" key="2">
    <source>
        <dbReference type="Proteomes" id="UP000316777"/>
    </source>
</evidence>
<evidence type="ECO:0000313" key="1">
    <source>
        <dbReference type="EMBL" id="QDH91721.1"/>
    </source>
</evidence>